<dbReference type="InterPro" id="IPR001100">
    <property type="entry name" value="Pyr_nuc-diS_OxRdtase"/>
</dbReference>
<evidence type="ECO:0000313" key="13">
    <source>
        <dbReference type="EMBL" id="GGJ26871.1"/>
    </source>
</evidence>
<dbReference type="Gene3D" id="3.30.390.30">
    <property type="match status" value="1"/>
</dbReference>
<dbReference type="EC" id="1.8.1.4" evidence="2 10"/>
<dbReference type="NCBIfam" id="TIGR01350">
    <property type="entry name" value="lipoamide_DH"/>
    <property type="match status" value="1"/>
</dbReference>
<accession>A0ABQ2CW67</accession>
<name>A0ABQ2CW67_9DEIO</name>
<keyword evidence="6 10" id="KW-0520">NAD</keyword>
<evidence type="ECO:0000256" key="7">
    <source>
        <dbReference type="ARBA" id="ARBA00023157"/>
    </source>
</evidence>
<evidence type="ECO:0000256" key="10">
    <source>
        <dbReference type="RuleBase" id="RU003692"/>
    </source>
</evidence>
<dbReference type="Pfam" id="PF07992">
    <property type="entry name" value="Pyr_redox_2"/>
    <property type="match status" value="1"/>
</dbReference>
<evidence type="ECO:0000313" key="14">
    <source>
        <dbReference type="Proteomes" id="UP000632222"/>
    </source>
</evidence>
<dbReference type="InterPro" id="IPR012999">
    <property type="entry name" value="Pyr_OxRdtase_I_AS"/>
</dbReference>
<dbReference type="InterPro" id="IPR004099">
    <property type="entry name" value="Pyr_nucl-diS_OxRdtase_dimer"/>
</dbReference>
<dbReference type="InterPro" id="IPR016156">
    <property type="entry name" value="FAD/NAD-linked_Rdtase_dimer_sf"/>
</dbReference>
<keyword evidence="14" id="KW-1185">Reference proteome</keyword>
<dbReference type="InterPro" id="IPR036188">
    <property type="entry name" value="FAD/NAD-bd_sf"/>
</dbReference>
<proteinExistence type="inferred from homology"/>
<dbReference type="InterPro" id="IPR023753">
    <property type="entry name" value="FAD/NAD-binding_dom"/>
</dbReference>
<comment type="catalytic activity">
    <reaction evidence="9 10">
        <text>N(6)-[(R)-dihydrolipoyl]-L-lysyl-[protein] + NAD(+) = N(6)-[(R)-lipoyl]-L-lysyl-[protein] + NADH + H(+)</text>
        <dbReference type="Rhea" id="RHEA:15045"/>
        <dbReference type="Rhea" id="RHEA-COMP:10474"/>
        <dbReference type="Rhea" id="RHEA-COMP:10475"/>
        <dbReference type="ChEBI" id="CHEBI:15378"/>
        <dbReference type="ChEBI" id="CHEBI:57540"/>
        <dbReference type="ChEBI" id="CHEBI:57945"/>
        <dbReference type="ChEBI" id="CHEBI:83099"/>
        <dbReference type="ChEBI" id="CHEBI:83100"/>
        <dbReference type="EC" id="1.8.1.4"/>
    </reaction>
</comment>
<comment type="similarity">
    <text evidence="1 10">Belongs to the class-I pyridine nucleotide-disulfide oxidoreductase family.</text>
</comment>
<organism evidence="13 14">
    <name type="scientific">Deinococcus roseus</name>
    <dbReference type="NCBI Taxonomy" id="392414"/>
    <lineage>
        <taxon>Bacteria</taxon>
        <taxon>Thermotogati</taxon>
        <taxon>Deinococcota</taxon>
        <taxon>Deinococci</taxon>
        <taxon>Deinococcales</taxon>
        <taxon>Deinococcaceae</taxon>
        <taxon>Deinococcus</taxon>
    </lineage>
</organism>
<dbReference type="PIRSF" id="PIRSF000350">
    <property type="entry name" value="Mercury_reductase_MerA"/>
    <property type="match status" value="1"/>
</dbReference>
<dbReference type="PROSITE" id="PS00076">
    <property type="entry name" value="PYRIDINE_REDOX_1"/>
    <property type="match status" value="1"/>
</dbReference>
<keyword evidence="8 10" id="KW-0676">Redox-active center</keyword>
<evidence type="ECO:0000256" key="1">
    <source>
        <dbReference type="ARBA" id="ARBA00007532"/>
    </source>
</evidence>
<evidence type="ECO:0000256" key="8">
    <source>
        <dbReference type="ARBA" id="ARBA00023284"/>
    </source>
</evidence>
<sequence>MKTQDMKTYDVIVVGGGPGGYVAAIRAAQLGLKTLVIEKENLGGVCLNWGCIPSKTLIHSARQVDHLRHGVAGLEVSGLTINYPKLQERKAEVVRKLTGNVGLLLKGNKIDVLYGVAAFESSKVLTVTTREGTEQVQASKGTIVATGARPIELPAFKWDHQNILSAKEAVSLQEVPDRLAIIGGGVIGMEIGMMYQSLGSKVTIIEQGAQILPGTDPEAATLVSRTFTERGGILLTQALAEGWSATSEGAVLHVKQAGQTHDISTGKILVSVGFRANTEGLNLQATGVKLDERGHIRTQPSTRTDDPMVYAIGDVSGGPYLAHKASKEGEIAAEVLAGQPSTRDWVTIPAVTFTYPEIATAGLTEAQAKSRGIPVRVGRFPLAASGRALAMGDQIGFVKLISDERTDRLLGATIVGAEVSELIGEVLIALEMGASMQDVSLSVHPHPTLSETLMEAAKHGHKEAIHITNRK</sequence>
<dbReference type="Gene3D" id="3.50.50.60">
    <property type="entry name" value="FAD/NAD(P)-binding domain"/>
    <property type="match status" value="2"/>
</dbReference>
<keyword evidence="3 10" id="KW-0285">Flavoprotein</keyword>
<evidence type="ECO:0000256" key="4">
    <source>
        <dbReference type="ARBA" id="ARBA00022827"/>
    </source>
</evidence>
<dbReference type="InterPro" id="IPR050151">
    <property type="entry name" value="Class-I_Pyr_Nuc-Dis_Oxidored"/>
</dbReference>
<keyword evidence="4 10" id="KW-0274">FAD</keyword>
<evidence type="ECO:0000256" key="6">
    <source>
        <dbReference type="ARBA" id="ARBA00023027"/>
    </source>
</evidence>
<comment type="miscellaneous">
    <text evidence="10">The active site is a redox-active disulfide bond.</text>
</comment>
<evidence type="ECO:0000256" key="3">
    <source>
        <dbReference type="ARBA" id="ARBA00022630"/>
    </source>
</evidence>
<reference evidence="14" key="1">
    <citation type="journal article" date="2019" name="Int. J. Syst. Evol. Microbiol.">
        <title>The Global Catalogue of Microorganisms (GCM) 10K type strain sequencing project: providing services to taxonomists for standard genome sequencing and annotation.</title>
        <authorList>
            <consortium name="The Broad Institute Genomics Platform"/>
            <consortium name="The Broad Institute Genome Sequencing Center for Infectious Disease"/>
            <person name="Wu L."/>
            <person name="Ma J."/>
        </authorList>
    </citation>
    <scope>NUCLEOTIDE SEQUENCE [LARGE SCALE GENOMIC DNA]</scope>
    <source>
        <strain evidence="14">JCM 14370</strain>
    </source>
</reference>
<gene>
    <name evidence="13" type="ORF">GCM10008938_11270</name>
</gene>
<feature type="domain" description="Pyridine nucleotide-disulphide oxidoreductase dimerisation" evidence="11">
    <location>
        <begin position="348"/>
        <end position="457"/>
    </location>
</feature>
<comment type="caution">
    <text evidence="13">The sequence shown here is derived from an EMBL/GenBank/DDBJ whole genome shotgun (WGS) entry which is preliminary data.</text>
</comment>
<dbReference type="PANTHER" id="PTHR22912">
    <property type="entry name" value="DISULFIDE OXIDOREDUCTASE"/>
    <property type="match status" value="1"/>
</dbReference>
<keyword evidence="7" id="KW-1015">Disulfide bond</keyword>
<dbReference type="PRINTS" id="PR00411">
    <property type="entry name" value="PNDRDTASEI"/>
</dbReference>
<evidence type="ECO:0000256" key="2">
    <source>
        <dbReference type="ARBA" id="ARBA00012608"/>
    </source>
</evidence>
<dbReference type="RefSeq" id="WP_229684651.1">
    <property type="nucleotide sequence ID" value="NZ_BMOD01000003.1"/>
</dbReference>
<dbReference type="EMBL" id="BMOD01000003">
    <property type="protein sequence ID" value="GGJ26871.1"/>
    <property type="molecule type" value="Genomic_DNA"/>
</dbReference>
<protein>
    <recommendedName>
        <fullName evidence="2 10">Dihydrolipoyl dehydrogenase</fullName>
        <ecNumber evidence="2 10">1.8.1.4</ecNumber>
    </recommendedName>
</protein>
<feature type="domain" description="FAD/NAD(P)-binding" evidence="12">
    <location>
        <begin position="9"/>
        <end position="329"/>
    </location>
</feature>
<comment type="cofactor">
    <cofactor evidence="10">
        <name>FAD</name>
        <dbReference type="ChEBI" id="CHEBI:57692"/>
    </cofactor>
    <text evidence="10">Binds 1 FAD per subunit.</text>
</comment>
<evidence type="ECO:0000256" key="9">
    <source>
        <dbReference type="ARBA" id="ARBA00049187"/>
    </source>
</evidence>
<dbReference type="PANTHER" id="PTHR22912:SF151">
    <property type="entry name" value="DIHYDROLIPOYL DEHYDROGENASE, MITOCHONDRIAL"/>
    <property type="match status" value="1"/>
</dbReference>
<evidence type="ECO:0000256" key="5">
    <source>
        <dbReference type="ARBA" id="ARBA00023002"/>
    </source>
</evidence>
<evidence type="ECO:0000259" key="12">
    <source>
        <dbReference type="Pfam" id="PF07992"/>
    </source>
</evidence>
<dbReference type="SUPFAM" id="SSF55424">
    <property type="entry name" value="FAD/NAD-linked reductases, dimerisation (C-terminal) domain"/>
    <property type="match status" value="1"/>
</dbReference>
<dbReference type="PRINTS" id="PR00368">
    <property type="entry name" value="FADPNR"/>
</dbReference>
<dbReference type="Proteomes" id="UP000632222">
    <property type="component" value="Unassembled WGS sequence"/>
</dbReference>
<evidence type="ECO:0000259" key="11">
    <source>
        <dbReference type="Pfam" id="PF02852"/>
    </source>
</evidence>
<dbReference type="SUPFAM" id="SSF51905">
    <property type="entry name" value="FAD/NAD(P)-binding domain"/>
    <property type="match status" value="1"/>
</dbReference>
<keyword evidence="5 10" id="KW-0560">Oxidoreductase</keyword>
<dbReference type="Pfam" id="PF02852">
    <property type="entry name" value="Pyr_redox_dim"/>
    <property type="match status" value="1"/>
</dbReference>
<dbReference type="InterPro" id="IPR006258">
    <property type="entry name" value="Lipoamide_DH"/>
</dbReference>